<dbReference type="GO" id="GO:0050660">
    <property type="term" value="F:flavin adenine dinucleotide binding"/>
    <property type="evidence" value="ECO:0007669"/>
    <property type="project" value="InterPro"/>
</dbReference>
<dbReference type="Pfam" id="PF05199">
    <property type="entry name" value="GMC_oxred_C"/>
    <property type="match status" value="1"/>
</dbReference>
<dbReference type="InterPro" id="IPR000172">
    <property type="entry name" value="GMC_OxRdtase_N"/>
</dbReference>
<sequence length="643" mass="67540">MIPSTLSSFLLSIVLLASLCLAAVVTDPSQADGKTFDYIVVGAGLTGITVAARLAEDTAISVLLIEAGQDNRSDANVYNLTDWITNEGSSLDWAWPTDQGKVIHGGKTLGGSSSINGALYTRGLAAQYDAWSSLLETSESSSGWNWEGLLGYMMKSENFSAPNAAQSTDGAGYNSSDHGISGPVQVAFPEDMFDGTQQSNFISAAGNLLTMSSCSDLSAGSPNCASFIPLTVNAANSDRRSSSAEAYLTPVENTATNWLTLTGQLVTQITWANSSLPLTATGVQFGPTSGGSTRYSAKASREVILAAGAIQTPALLQLSGVGDATILGPLGITTVLNITTVGRNLQEQTQNTISVQAHFTENGTGPSDVVAYPNIYQAFGDNATAVVSDMQSSLASWAASQANNALSADALAQIYQVQANLIINSSAPILEEQMTTKIGKTSAINTLSIDMWQLLPFSRGNVSIASTDPFTPPNVSVNFFSVPWDLAVQTMGARRARELFLTAPLNELVIDESEPGPLVPAKVQNGTDEAWQAWITLPGGGFHTVSHPIGTCAMMRFSLGGVVDAQLVIYNTTNVRVVDASIIPLQLSAHLSASLYGVAEKAADLIKNRGSPQSSSNSAGETAFGRGSVLTGFIFLFLIMYMY</sequence>
<dbReference type="SUPFAM" id="SSF54373">
    <property type="entry name" value="FAD-linked reductases, C-terminal domain"/>
    <property type="match status" value="1"/>
</dbReference>
<evidence type="ECO:0000313" key="14">
    <source>
        <dbReference type="EMBL" id="KZP30479.1"/>
    </source>
</evidence>
<dbReference type="OrthoDB" id="269227at2759"/>
<feature type="signal peptide" evidence="11">
    <location>
        <begin position="1"/>
        <end position="22"/>
    </location>
</feature>
<dbReference type="SUPFAM" id="SSF51905">
    <property type="entry name" value="FAD/NAD(P)-binding domain"/>
    <property type="match status" value="1"/>
</dbReference>
<dbReference type="InterPro" id="IPR007867">
    <property type="entry name" value="GMC_OxRtase_C"/>
</dbReference>
<keyword evidence="6" id="KW-0560">Oxidoreductase</keyword>
<comment type="cofactor">
    <cofactor evidence="1 9">
        <name>FAD</name>
        <dbReference type="ChEBI" id="CHEBI:57692"/>
    </cofactor>
</comment>
<evidence type="ECO:0000313" key="15">
    <source>
        <dbReference type="Proteomes" id="UP000076532"/>
    </source>
</evidence>
<feature type="domain" description="Glucose-methanol-choline oxidoreductase N-terminal" evidence="12">
    <location>
        <begin position="106"/>
        <end position="129"/>
    </location>
</feature>
<evidence type="ECO:0000256" key="6">
    <source>
        <dbReference type="ARBA" id="ARBA00023002"/>
    </source>
</evidence>
<evidence type="ECO:0000256" key="3">
    <source>
        <dbReference type="ARBA" id="ARBA00022630"/>
    </source>
</evidence>
<dbReference type="PANTHER" id="PTHR11552">
    <property type="entry name" value="GLUCOSE-METHANOL-CHOLINE GMC OXIDOREDUCTASE"/>
    <property type="match status" value="1"/>
</dbReference>
<dbReference type="PROSITE" id="PS00624">
    <property type="entry name" value="GMC_OXRED_2"/>
    <property type="match status" value="1"/>
</dbReference>
<dbReference type="Gene3D" id="3.50.50.60">
    <property type="entry name" value="FAD/NAD(P)-binding domain"/>
    <property type="match status" value="1"/>
</dbReference>
<evidence type="ECO:0000259" key="13">
    <source>
        <dbReference type="PROSITE" id="PS00624"/>
    </source>
</evidence>
<dbReference type="InterPro" id="IPR036188">
    <property type="entry name" value="FAD/NAD-bd_sf"/>
</dbReference>
<keyword evidence="5 9" id="KW-0274">FAD</keyword>
<dbReference type="InterPro" id="IPR012132">
    <property type="entry name" value="GMC_OxRdtase"/>
</dbReference>
<dbReference type="Proteomes" id="UP000076532">
    <property type="component" value="Unassembled WGS sequence"/>
</dbReference>
<organism evidence="14 15">
    <name type="scientific">Athelia psychrophila</name>
    <dbReference type="NCBI Taxonomy" id="1759441"/>
    <lineage>
        <taxon>Eukaryota</taxon>
        <taxon>Fungi</taxon>
        <taxon>Dikarya</taxon>
        <taxon>Basidiomycota</taxon>
        <taxon>Agaricomycotina</taxon>
        <taxon>Agaricomycetes</taxon>
        <taxon>Agaricomycetidae</taxon>
        <taxon>Atheliales</taxon>
        <taxon>Atheliaceae</taxon>
        <taxon>Athelia</taxon>
    </lineage>
</organism>
<evidence type="ECO:0000256" key="10">
    <source>
        <dbReference type="RuleBase" id="RU003968"/>
    </source>
</evidence>
<evidence type="ECO:0000256" key="2">
    <source>
        <dbReference type="ARBA" id="ARBA00010790"/>
    </source>
</evidence>
<dbReference type="Pfam" id="PF00732">
    <property type="entry name" value="GMC_oxred_N"/>
    <property type="match status" value="1"/>
</dbReference>
<dbReference type="STRING" id="436010.A0A166TCX3"/>
<keyword evidence="4 11" id="KW-0732">Signal</keyword>
<keyword evidence="15" id="KW-1185">Reference proteome</keyword>
<dbReference type="GO" id="GO:0016614">
    <property type="term" value="F:oxidoreductase activity, acting on CH-OH group of donors"/>
    <property type="evidence" value="ECO:0007669"/>
    <property type="project" value="InterPro"/>
</dbReference>
<feature type="domain" description="Glucose-methanol-choline oxidoreductase N-terminal" evidence="13">
    <location>
        <begin position="308"/>
        <end position="322"/>
    </location>
</feature>
<dbReference type="Gene3D" id="4.10.450.10">
    <property type="entry name" value="Glucose Oxidase, domain 2"/>
    <property type="match status" value="1"/>
</dbReference>
<dbReference type="PANTHER" id="PTHR11552:SF201">
    <property type="entry name" value="GLUCOSE-METHANOL-CHOLINE OXIDOREDUCTASE N-TERMINAL DOMAIN-CONTAINING PROTEIN"/>
    <property type="match status" value="1"/>
</dbReference>
<proteinExistence type="inferred from homology"/>
<dbReference type="PROSITE" id="PS00623">
    <property type="entry name" value="GMC_OXRED_1"/>
    <property type="match status" value="1"/>
</dbReference>
<evidence type="ECO:0000256" key="7">
    <source>
        <dbReference type="ARBA" id="ARBA00023180"/>
    </source>
</evidence>
<keyword evidence="7" id="KW-0325">Glycoprotein</keyword>
<evidence type="ECO:0000256" key="9">
    <source>
        <dbReference type="PIRSR" id="PIRSR000137-2"/>
    </source>
</evidence>
<evidence type="ECO:0000256" key="11">
    <source>
        <dbReference type="SAM" id="SignalP"/>
    </source>
</evidence>
<evidence type="ECO:0000256" key="1">
    <source>
        <dbReference type="ARBA" id="ARBA00001974"/>
    </source>
</evidence>
<dbReference type="InterPro" id="IPR027424">
    <property type="entry name" value="Glucose_Oxidase_domain_2"/>
</dbReference>
<dbReference type="AlphaFoldDB" id="A0A166TCX3"/>
<dbReference type="PIRSF" id="PIRSF000137">
    <property type="entry name" value="Alcohol_oxidase"/>
    <property type="match status" value="1"/>
</dbReference>
<feature type="active site" description="Proton acceptor" evidence="8">
    <location>
        <position position="590"/>
    </location>
</feature>
<dbReference type="EMBL" id="KV417493">
    <property type="protein sequence ID" value="KZP30479.1"/>
    <property type="molecule type" value="Genomic_DNA"/>
</dbReference>
<gene>
    <name evidence="14" type="ORF">FIBSPDRAFT_926340</name>
</gene>
<evidence type="ECO:0000256" key="8">
    <source>
        <dbReference type="PIRSR" id="PIRSR000137-1"/>
    </source>
</evidence>
<name>A0A166TCX3_9AGAM</name>
<accession>A0A166TCX3</accession>
<evidence type="ECO:0000259" key="12">
    <source>
        <dbReference type="PROSITE" id="PS00623"/>
    </source>
</evidence>
<protein>
    <submittedName>
        <fullName evidence="14">GMC oxidoreductase</fullName>
    </submittedName>
</protein>
<keyword evidence="3 10" id="KW-0285">Flavoprotein</keyword>
<reference evidence="14 15" key="1">
    <citation type="journal article" date="2016" name="Mol. Biol. Evol.">
        <title>Comparative Genomics of Early-Diverging Mushroom-Forming Fungi Provides Insights into the Origins of Lignocellulose Decay Capabilities.</title>
        <authorList>
            <person name="Nagy L.G."/>
            <person name="Riley R."/>
            <person name="Tritt A."/>
            <person name="Adam C."/>
            <person name="Daum C."/>
            <person name="Floudas D."/>
            <person name="Sun H."/>
            <person name="Yadav J.S."/>
            <person name="Pangilinan J."/>
            <person name="Larsson K.H."/>
            <person name="Matsuura K."/>
            <person name="Barry K."/>
            <person name="Labutti K."/>
            <person name="Kuo R."/>
            <person name="Ohm R.A."/>
            <person name="Bhattacharya S.S."/>
            <person name="Shirouzu T."/>
            <person name="Yoshinaga Y."/>
            <person name="Martin F.M."/>
            <person name="Grigoriev I.V."/>
            <person name="Hibbett D.S."/>
        </authorList>
    </citation>
    <scope>NUCLEOTIDE SEQUENCE [LARGE SCALE GENOMIC DNA]</scope>
    <source>
        <strain evidence="14 15">CBS 109695</strain>
    </source>
</reference>
<evidence type="ECO:0000256" key="4">
    <source>
        <dbReference type="ARBA" id="ARBA00022729"/>
    </source>
</evidence>
<dbReference type="Gene3D" id="3.30.560.10">
    <property type="entry name" value="Glucose Oxidase, domain 3"/>
    <property type="match status" value="1"/>
</dbReference>
<comment type="similarity">
    <text evidence="2 10">Belongs to the GMC oxidoreductase family.</text>
</comment>
<feature type="chain" id="PRO_5007880012" evidence="11">
    <location>
        <begin position="23"/>
        <end position="643"/>
    </location>
</feature>
<feature type="binding site" evidence="9">
    <location>
        <position position="266"/>
    </location>
    <ligand>
        <name>FAD</name>
        <dbReference type="ChEBI" id="CHEBI:57692"/>
    </ligand>
</feature>
<evidence type="ECO:0000256" key="5">
    <source>
        <dbReference type="ARBA" id="ARBA00022827"/>
    </source>
</evidence>
<feature type="active site" description="Proton donor" evidence="8">
    <location>
        <position position="547"/>
    </location>
</feature>